<accession>A0L6P5</accession>
<gene>
    <name evidence="1" type="ordered locus">Mmc1_1123</name>
</gene>
<dbReference type="STRING" id="156889.Mmc1_1123"/>
<organism evidence="1 2">
    <name type="scientific">Magnetococcus marinus (strain ATCC BAA-1437 / JCM 17883 / MC-1)</name>
    <dbReference type="NCBI Taxonomy" id="156889"/>
    <lineage>
        <taxon>Bacteria</taxon>
        <taxon>Pseudomonadati</taxon>
        <taxon>Pseudomonadota</taxon>
        <taxon>Magnetococcia</taxon>
        <taxon>Magnetococcales</taxon>
        <taxon>Magnetococcaceae</taxon>
        <taxon>Magnetococcus</taxon>
    </lineage>
</organism>
<dbReference type="eggNOG" id="ENOG50336CU">
    <property type="taxonomic scope" value="Bacteria"/>
</dbReference>
<dbReference type="RefSeq" id="WP_011712795.1">
    <property type="nucleotide sequence ID" value="NC_008576.1"/>
</dbReference>
<reference evidence="1 2" key="2">
    <citation type="journal article" date="2012" name="Int. J. Syst. Evol. Microbiol.">
        <title>Magnetococcus marinus gen. nov., sp. nov., a marine, magnetotactic bacterium that represents a novel lineage (Magnetococcaceae fam. nov.; Magnetococcales ord. nov.) at the base of the Alphaproteobacteria.</title>
        <authorList>
            <person name="Bazylinski D.A."/>
            <person name="Williams T.J."/>
            <person name="Lefevre C.T."/>
            <person name="Berg R.J."/>
            <person name="Zhang C.L."/>
            <person name="Bowser S.S."/>
            <person name="Dean A.J."/>
            <person name="Beveridge T.J."/>
        </authorList>
    </citation>
    <scope>NUCLEOTIDE SEQUENCE [LARGE SCALE GENOMIC DNA]</scope>
    <source>
        <strain evidence="2">ATCC BAA-1437 / JCM 17883 / MC-1</strain>
    </source>
</reference>
<dbReference type="KEGG" id="mgm:Mmc1_1123"/>
<evidence type="ECO:0000313" key="2">
    <source>
        <dbReference type="Proteomes" id="UP000002586"/>
    </source>
</evidence>
<dbReference type="Proteomes" id="UP000002586">
    <property type="component" value="Chromosome"/>
</dbReference>
<protein>
    <submittedName>
        <fullName evidence="1">Uncharacterized protein</fullName>
    </submittedName>
</protein>
<keyword evidence="2" id="KW-1185">Reference proteome</keyword>
<name>A0L6P5_MAGMM</name>
<dbReference type="EMBL" id="CP000471">
    <property type="protein sequence ID" value="ABK43638.1"/>
    <property type="molecule type" value="Genomic_DNA"/>
</dbReference>
<sequence>MGAKKSKFTWRDIKAALQGQNHEDLIKLVGELYSLNKDNKHFLESRIDQTAGRLEPYKQIIDDAVYPDIYSNRPIQIAVAKKAISNYKKSRPDDLLGHLELMVFFVERANSYTVDFGDINEGFYTSVETMFEKASELIKQADPNVHDEYIPRLEQVVNDAHGIGWGYFDGLASMLNELYASVDWDEDKIQFH</sequence>
<proteinExistence type="predicted"/>
<dbReference type="OrthoDB" id="9801392at2"/>
<reference evidence="2" key="1">
    <citation type="journal article" date="2009" name="Appl. Environ. Microbiol.">
        <title>Complete genome sequence of the chemolithoautotrophic marine magnetotactic coccus strain MC-1.</title>
        <authorList>
            <person name="Schubbe S."/>
            <person name="Williams T.J."/>
            <person name="Xie G."/>
            <person name="Kiss H.E."/>
            <person name="Brettin T.S."/>
            <person name="Martinez D."/>
            <person name="Ross C.A."/>
            <person name="Schuler D."/>
            <person name="Cox B.L."/>
            <person name="Nealson K.H."/>
            <person name="Bazylinski D.A."/>
        </authorList>
    </citation>
    <scope>NUCLEOTIDE SEQUENCE [LARGE SCALE GENOMIC DNA]</scope>
    <source>
        <strain evidence="2">ATCC BAA-1437 / JCM 17883 / MC-1</strain>
    </source>
</reference>
<dbReference type="HOGENOM" id="CLU_122246_1_0_5"/>
<dbReference type="AlphaFoldDB" id="A0L6P5"/>
<evidence type="ECO:0000313" key="1">
    <source>
        <dbReference type="EMBL" id="ABK43638.1"/>
    </source>
</evidence>